<gene>
    <name evidence="1" type="ORF">CC84DRAFT_744948</name>
</gene>
<evidence type="ECO:0008006" key="3">
    <source>
        <dbReference type="Google" id="ProtNLM"/>
    </source>
</evidence>
<sequence length="331" mass="39050">MKETRTPLCPSLPPELWIRILIYHTDLTHLWTVCRNVSSQFRSYTEQVFADSALRNMKIDFHLEKYNLGGKSKRPEVPTTFARFVPGLKLENGDKDKALVCFQDHRKKSEIAGGRKKEYNRIMERWESNVNEWKPEMPNYTVRIGNTVNDTELSGLSIDIATRQIEFNWRHTLTLFFREQALFRFLRARWEAESEKTMEINKKRLANREHLTADDYPMPRALAEVEIRKHIRRKRLREHYITNERMVWAIGSLRCFENHSSSSGSSRAFKLNPDLPGSGIGEKFFGSVNLVQELYLDEWSCMHRIDTKIEHMKGEEEFPRYSVPPPDLKKE</sequence>
<dbReference type="AlphaFoldDB" id="A0A177CFF1"/>
<proteinExistence type="predicted"/>
<dbReference type="STRING" id="1460663.A0A177CFF1"/>
<dbReference type="GeneID" id="28770761"/>
<organism evidence="1 2">
    <name type="scientific">Paraphaeosphaeria sporulosa</name>
    <dbReference type="NCBI Taxonomy" id="1460663"/>
    <lineage>
        <taxon>Eukaryota</taxon>
        <taxon>Fungi</taxon>
        <taxon>Dikarya</taxon>
        <taxon>Ascomycota</taxon>
        <taxon>Pezizomycotina</taxon>
        <taxon>Dothideomycetes</taxon>
        <taxon>Pleosporomycetidae</taxon>
        <taxon>Pleosporales</taxon>
        <taxon>Massarineae</taxon>
        <taxon>Didymosphaeriaceae</taxon>
        <taxon>Paraphaeosphaeria</taxon>
    </lineage>
</organism>
<dbReference type="RefSeq" id="XP_018036431.1">
    <property type="nucleotide sequence ID" value="XM_018187275.1"/>
</dbReference>
<accession>A0A177CFF1</accession>
<dbReference type="InParanoid" id="A0A177CFF1"/>
<name>A0A177CFF1_9PLEO</name>
<evidence type="ECO:0000313" key="2">
    <source>
        <dbReference type="Proteomes" id="UP000077069"/>
    </source>
</evidence>
<keyword evidence="2" id="KW-1185">Reference proteome</keyword>
<dbReference type="Proteomes" id="UP000077069">
    <property type="component" value="Unassembled WGS sequence"/>
</dbReference>
<protein>
    <recommendedName>
        <fullName evidence="3">F-box domain-containing protein</fullName>
    </recommendedName>
</protein>
<evidence type="ECO:0000313" key="1">
    <source>
        <dbReference type="EMBL" id="OAG06066.1"/>
    </source>
</evidence>
<dbReference type="OrthoDB" id="2997776at2759"/>
<reference evidence="1 2" key="1">
    <citation type="submission" date="2016-05" db="EMBL/GenBank/DDBJ databases">
        <title>Comparative analysis of secretome profiles of manganese(II)-oxidizing ascomycete fungi.</title>
        <authorList>
            <consortium name="DOE Joint Genome Institute"/>
            <person name="Zeiner C.A."/>
            <person name="Purvine S.O."/>
            <person name="Zink E.M."/>
            <person name="Wu S."/>
            <person name="Pasa-Tolic L."/>
            <person name="Chaput D.L."/>
            <person name="Haridas S."/>
            <person name="Grigoriev I.V."/>
            <person name="Santelli C.M."/>
            <person name="Hansel C.M."/>
        </authorList>
    </citation>
    <scope>NUCLEOTIDE SEQUENCE [LARGE SCALE GENOMIC DNA]</scope>
    <source>
        <strain evidence="1 2">AP3s5-JAC2a</strain>
    </source>
</reference>
<dbReference type="EMBL" id="KV441552">
    <property type="protein sequence ID" value="OAG06066.1"/>
    <property type="molecule type" value="Genomic_DNA"/>
</dbReference>